<dbReference type="GO" id="GO:0003700">
    <property type="term" value="F:DNA-binding transcription factor activity"/>
    <property type="evidence" value="ECO:0007669"/>
    <property type="project" value="InterPro"/>
</dbReference>
<keyword evidence="3" id="KW-0010">Activator</keyword>
<proteinExistence type="predicted"/>
<dbReference type="InterPro" id="IPR037923">
    <property type="entry name" value="HTH-like"/>
</dbReference>
<evidence type="ECO:0000259" key="5">
    <source>
        <dbReference type="PROSITE" id="PS01124"/>
    </source>
</evidence>
<dbReference type="InterPro" id="IPR050204">
    <property type="entry name" value="AraC_XylS_family_regulators"/>
</dbReference>
<feature type="domain" description="HTH araC/xylS-type" evidence="5">
    <location>
        <begin position="202"/>
        <end position="300"/>
    </location>
</feature>
<dbReference type="InterPro" id="IPR032783">
    <property type="entry name" value="AraC_lig"/>
</dbReference>
<dbReference type="SUPFAM" id="SSF46689">
    <property type="entry name" value="Homeodomain-like"/>
    <property type="match status" value="2"/>
</dbReference>
<sequence length="300" mass="34249">MHNNLELIHRSYIHRRQYMEVMSDILRAIRVVGSVYFCSQVEAPWTKTFNDLDHASFHMIRRGACWANVDGRIEQLNAGDLIFLGPGQNHLLSSQSPEKGKSDLTESTLLLCGSFSFTRTATTPLLDVFPRVTIVRDQDLAKYPWLRSTFDQLSSEYLSQGPGSELIVNKLTEIILVELIRINFGREQTSPFLEALNDKRISRALQLLHDHPETGWTLETVANQIGMSRAAFANRFSSLVGKPMFEYLTNLRMQKAQELLLESLLPIDEIAEQVGYESERAFTLTFKKHTGTTPKRFRAQ</sequence>
<dbReference type="eggNOG" id="COG2207">
    <property type="taxonomic scope" value="Bacteria"/>
</dbReference>
<dbReference type="AlphaFoldDB" id="Q7MC25"/>
<keyword evidence="4" id="KW-0804">Transcription</keyword>
<dbReference type="PRINTS" id="PR00032">
    <property type="entry name" value="HTHARAC"/>
</dbReference>
<dbReference type="STRING" id="672.VV93_v1c44420"/>
<keyword evidence="1" id="KW-0805">Transcription regulation</keyword>
<dbReference type="Pfam" id="PF12852">
    <property type="entry name" value="Cupin_6"/>
    <property type="match status" value="1"/>
</dbReference>
<dbReference type="InterPro" id="IPR018060">
    <property type="entry name" value="HTH_AraC"/>
</dbReference>
<dbReference type="PANTHER" id="PTHR46796:SF7">
    <property type="entry name" value="ARAC FAMILY TRANSCRIPTIONAL REGULATOR"/>
    <property type="match status" value="1"/>
</dbReference>
<evidence type="ECO:0000313" key="6">
    <source>
        <dbReference type="EMBL" id="BAC97588.1"/>
    </source>
</evidence>
<accession>Q7MC25</accession>
<dbReference type="PROSITE" id="PS01124">
    <property type="entry name" value="HTH_ARAC_FAMILY_2"/>
    <property type="match status" value="1"/>
</dbReference>
<dbReference type="GO" id="GO:0043565">
    <property type="term" value="F:sequence-specific DNA binding"/>
    <property type="evidence" value="ECO:0007669"/>
    <property type="project" value="InterPro"/>
</dbReference>
<evidence type="ECO:0000313" key="7">
    <source>
        <dbReference type="Proteomes" id="UP000002675"/>
    </source>
</evidence>
<dbReference type="EMBL" id="BA000038">
    <property type="protein sequence ID" value="BAC97588.1"/>
    <property type="molecule type" value="Genomic_DNA"/>
</dbReference>
<dbReference type="PROSITE" id="PS00041">
    <property type="entry name" value="HTH_ARAC_FAMILY_1"/>
    <property type="match status" value="1"/>
</dbReference>
<dbReference type="PANTHER" id="PTHR46796">
    <property type="entry name" value="HTH-TYPE TRANSCRIPTIONAL ACTIVATOR RHAS-RELATED"/>
    <property type="match status" value="1"/>
</dbReference>
<dbReference type="HOGENOM" id="CLU_000445_81_0_6"/>
<dbReference type="InterPro" id="IPR009057">
    <property type="entry name" value="Homeodomain-like_sf"/>
</dbReference>
<dbReference type="InterPro" id="IPR020449">
    <property type="entry name" value="Tscrpt_reg_AraC-type_HTH"/>
</dbReference>
<dbReference type="Pfam" id="PF12833">
    <property type="entry name" value="HTH_18"/>
    <property type="match status" value="1"/>
</dbReference>
<dbReference type="KEGG" id="vvy:VVA1562"/>
<keyword evidence="2 6" id="KW-0238">DNA-binding</keyword>
<dbReference type="InterPro" id="IPR018062">
    <property type="entry name" value="HTH_AraC-typ_CS"/>
</dbReference>
<dbReference type="SUPFAM" id="SSF51215">
    <property type="entry name" value="Regulatory protein AraC"/>
    <property type="match status" value="1"/>
</dbReference>
<gene>
    <name evidence="6" type="ordered locus">VVA1562</name>
</gene>
<evidence type="ECO:0000256" key="4">
    <source>
        <dbReference type="ARBA" id="ARBA00023163"/>
    </source>
</evidence>
<organism evidence="6 7">
    <name type="scientific">Vibrio vulnificus (strain YJ016)</name>
    <dbReference type="NCBI Taxonomy" id="196600"/>
    <lineage>
        <taxon>Bacteria</taxon>
        <taxon>Pseudomonadati</taxon>
        <taxon>Pseudomonadota</taxon>
        <taxon>Gammaproteobacteria</taxon>
        <taxon>Vibrionales</taxon>
        <taxon>Vibrionaceae</taxon>
        <taxon>Vibrio</taxon>
    </lineage>
</organism>
<dbReference type="Proteomes" id="UP000002675">
    <property type="component" value="Chromosome II"/>
</dbReference>
<dbReference type="SMART" id="SM00342">
    <property type="entry name" value="HTH_ARAC"/>
    <property type="match status" value="1"/>
</dbReference>
<evidence type="ECO:0000256" key="1">
    <source>
        <dbReference type="ARBA" id="ARBA00023015"/>
    </source>
</evidence>
<dbReference type="Gene3D" id="1.10.10.60">
    <property type="entry name" value="Homeodomain-like"/>
    <property type="match status" value="2"/>
</dbReference>
<evidence type="ECO:0000256" key="3">
    <source>
        <dbReference type="ARBA" id="ARBA00023159"/>
    </source>
</evidence>
<name>Q7MC25_VIBVY</name>
<reference evidence="6 7" key="1">
    <citation type="journal article" date="2003" name="Genome Res.">
        <title>Comparative genome analysis of Vibrio vulnificus, a marine pathogen.</title>
        <authorList>
            <person name="Chen C.Y."/>
            <person name="Wu K.M."/>
            <person name="Chang Y.C."/>
            <person name="Chang C.H."/>
            <person name="Tsai H.C."/>
            <person name="Liao T.L."/>
            <person name="Liu Y.M."/>
            <person name="Chen H.J."/>
            <person name="Shen A.B."/>
            <person name="Li J.C."/>
            <person name="Su T.L."/>
            <person name="Shao C.P."/>
            <person name="Lee C.T."/>
            <person name="Hor L.I."/>
            <person name="Tsai S.F."/>
        </authorList>
    </citation>
    <scope>NUCLEOTIDE SEQUENCE [LARGE SCALE GENOMIC DNA]</scope>
    <source>
        <strain evidence="6 7">YJ016</strain>
    </source>
</reference>
<evidence type="ECO:0000256" key="2">
    <source>
        <dbReference type="ARBA" id="ARBA00023125"/>
    </source>
</evidence>
<protein>
    <submittedName>
        <fullName evidence="6">AraC-type DNA-binding domain-containing protein</fullName>
    </submittedName>
</protein>